<evidence type="ECO:0000313" key="2">
    <source>
        <dbReference type="Proteomes" id="UP001304813"/>
    </source>
</evidence>
<accession>A0AA86IWU8</accession>
<sequence length="56" mass="6657">MLKKTGLKYYSCTHCQHQVILTYILNNSDKLCPVCNRIELRLFIRSIYFHHGACRI</sequence>
<proteinExistence type="predicted"/>
<evidence type="ECO:0000313" key="1">
    <source>
        <dbReference type="EMBL" id="BES79847.1"/>
    </source>
</evidence>
<reference evidence="1 2" key="1">
    <citation type="submission" date="2023-09" db="EMBL/GenBank/DDBJ databases">
        <title>Analysis of phage genome (vB_Yru_GN1) of the bacterium (Yersinia ruckeri).</title>
        <authorList>
            <person name="Ganjoor M.S."/>
            <person name="Bouzari M."/>
            <person name="Soleimani-Delfan A."/>
        </authorList>
    </citation>
    <scope>NUCLEOTIDE SEQUENCE [LARGE SCALE GENOMIC DNA]</scope>
    <source>
        <strain evidence="2">vB_Yru_GN1</strain>
    </source>
</reference>
<name>A0AA86IWU8_9CAUD</name>
<dbReference type="Proteomes" id="UP001304813">
    <property type="component" value="Segment"/>
</dbReference>
<organism evidence="1 2">
    <name type="scientific">Yersinia phage vB_Yru_GN1</name>
    <dbReference type="NCBI Taxonomy" id="3074381"/>
    <lineage>
        <taxon>Viruses</taxon>
        <taxon>Duplodnaviria</taxon>
        <taxon>Heunggongvirae</taxon>
        <taxon>Uroviricota</taxon>
        <taxon>Caudoviricetes</taxon>
        <taxon>Caudoviricetes incertae sedis</taxon>
        <taxon>Sepahanvirus</taxon>
        <taxon>Sepahanvirus vB-Yru-GN1</taxon>
    </lineage>
</organism>
<dbReference type="EMBL" id="LC779065">
    <property type="protein sequence ID" value="BES79847.1"/>
    <property type="molecule type" value="Genomic_DNA"/>
</dbReference>
<protein>
    <submittedName>
        <fullName evidence="1">Uncharacterized protein</fullName>
    </submittedName>
</protein>
<keyword evidence="2" id="KW-1185">Reference proteome</keyword>